<protein>
    <recommendedName>
        <fullName evidence="6">Dolichyl-diphosphooligosaccharide-protein glycosyltransferase subunit OST5</fullName>
    </recommendedName>
</protein>
<evidence type="ECO:0000313" key="7">
    <source>
        <dbReference type="EMBL" id="KYQ91169.1"/>
    </source>
</evidence>
<dbReference type="FunCoup" id="A0A151ZB50">
    <property type="interactions" value="12"/>
</dbReference>
<evidence type="ECO:0000256" key="4">
    <source>
        <dbReference type="ARBA" id="ARBA00022989"/>
    </source>
</evidence>
<proteinExistence type="inferred from homology"/>
<evidence type="ECO:0000256" key="2">
    <source>
        <dbReference type="ARBA" id="ARBA00009825"/>
    </source>
</evidence>
<comment type="subcellular location">
    <subcellularLocation>
        <location evidence="1 6">Membrane</location>
        <topology evidence="1 6">Multi-pass membrane protein</topology>
    </subcellularLocation>
</comment>
<comment type="caution">
    <text evidence="7">The sequence shown here is derived from an EMBL/GenBank/DDBJ whole genome shotgun (WGS) entry which is preliminary data.</text>
</comment>
<dbReference type="EMBL" id="LODT01000035">
    <property type="protein sequence ID" value="KYQ91169.1"/>
    <property type="molecule type" value="Genomic_DNA"/>
</dbReference>
<dbReference type="Proteomes" id="UP000076078">
    <property type="component" value="Unassembled WGS sequence"/>
</dbReference>
<name>A0A151ZB50_TIELA</name>
<sequence length="77" mass="8598">MTRLEPYYSPIDPILYPIFAFLFVVVGLAFLASFIVAQITNQKSQRNLYRELTMALVASITLGLGGFFVFLASGIYV</sequence>
<evidence type="ECO:0000256" key="3">
    <source>
        <dbReference type="ARBA" id="ARBA00022692"/>
    </source>
</evidence>
<evidence type="ECO:0000256" key="1">
    <source>
        <dbReference type="ARBA" id="ARBA00004141"/>
    </source>
</evidence>
<evidence type="ECO:0000256" key="5">
    <source>
        <dbReference type="ARBA" id="ARBA00023136"/>
    </source>
</evidence>
<keyword evidence="5 6" id="KW-0472">Membrane</keyword>
<dbReference type="GO" id="GO:0008250">
    <property type="term" value="C:oligosaccharyltransferase complex"/>
    <property type="evidence" value="ECO:0007669"/>
    <property type="project" value="UniProtKB-UniRule"/>
</dbReference>
<dbReference type="InterPro" id="IPR007915">
    <property type="entry name" value="TMEM258/Ost5"/>
</dbReference>
<keyword evidence="3 6" id="KW-0812">Transmembrane</keyword>
<reference evidence="7 8" key="1">
    <citation type="submission" date="2015-12" db="EMBL/GenBank/DDBJ databases">
        <title>Dictyostelia acquired genes for synthesis and detection of signals that induce cell-type specialization by lateral gene transfer from prokaryotes.</title>
        <authorList>
            <person name="Gloeckner G."/>
            <person name="Schaap P."/>
        </authorList>
    </citation>
    <scope>NUCLEOTIDE SEQUENCE [LARGE SCALE GENOMIC DNA]</scope>
    <source>
        <strain evidence="7 8">TK</strain>
    </source>
</reference>
<gene>
    <name evidence="7" type="ORF">DLAC_08080</name>
</gene>
<dbReference type="InParanoid" id="A0A151ZB50"/>
<dbReference type="STRING" id="361077.A0A151ZB50"/>
<keyword evidence="4 6" id="KW-1133">Transmembrane helix</keyword>
<dbReference type="AlphaFoldDB" id="A0A151ZB50"/>
<dbReference type="PANTHER" id="PTHR13636">
    <property type="entry name" value="TRANSMEMBRANE PROTEIN 258"/>
    <property type="match status" value="1"/>
</dbReference>
<organism evidence="7 8">
    <name type="scientific">Tieghemostelium lacteum</name>
    <name type="common">Slime mold</name>
    <name type="synonym">Dictyostelium lacteum</name>
    <dbReference type="NCBI Taxonomy" id="361077"/>
    <lineage>
        <taxon>Eukaryota</taxon>
        <taxon>Amoebozoa</taxon>
        <taxon>Evosea</taxon>
        <taxon>Eumycetozoa</taxon>
        <taxon>Dictyostelia</taxon>
        <taxon>Dictyosteliales</taxon>
        <taxon>Raperosteliaceae</taxon>
        <taxon>Tieghemostelium</taxon>
    </lineage>
</organism>
<keyword evidence="8" id="KW-1185">Reference proteome</keyword>
<dbReference type="GO" id="GO:0006487">
    <property type="term" value="P:protein N-linked glycosylation"/>
    <property type="evidence" value="ECO:0007669"/>
    <property type="project" value="UniProtKB-UniRule"/>
</dbReference>
<feature type="transmembrane region" description="Helical" evidence="6">
    <location>
        <begin position="52"/>
        <end position="76"/>
    </location>
</feature>
<dbReference type="OMA" id="QAYSPPI"/>
<dbReference type="OrthoDB" id="18408at2759"/>
<evidence type="ECO:0000313" key="8">
    <source>
        <dbReference type="Proteomes" id="UP000076078"/>
    </source>
</evidence>
<feature type="transmembrane region" description="Helical" evidence="6">
    <location>
        <begin position="14"/>
        <end position="40"/>
    </location>
</feature>
<dbReference type="Pfam" id="PF05251">
    <property type="entry name" value="Ost5"/>
    <property type="match status" value="1"/>
</dbReference>
<evidence type="ECO:0000256" key="6">
    <source>
        <dbReference type="RuleBase" id="RU367008"/>
    </source>
</evidence>
<comment type="subunit">
    <text evidence="6">Component of the oligosaccharyltransferase (OST) complex.</text>
</comment>
<comment type="similarity">
    <text evidence="2 6">Belongs to the OST5 family.</text>
</comment>
<accession>A0A151ZB50</accession>
<comment type="function">
    <text evidence="6">Subunit of the oligosaccharyl transferase (OST) complex that catalyzes the initial transfer of a defined glycan (Glc(3)Man(9)GlcNAc(2) in eukaryotes) from the lipid carrier dolichol-pyrophosphate to an asparagine residue within an Asn-X-Ser/Thr consensus motif in nascent polypeptide chains, the first step in protein N-glycosylation. N-glycosylation occurs cotranslationally and the complex associates with the Sec61 complex at the channel-forming translocon complex that mediates protein translocation across the endoplasmic reticulum (ER). All subunits are required for a maximal enzyme activity.</text>
</comment>